<dbReference type="PANTHER" id="PTHR47074">
    <property type="entry name" value="BNAC02G40300D PROTEIN"/>
    <property type="match status" value="1"/>
</dbReference>
<dbReference type="EMBL" id="CM001217">
    <property type="protein sequence ID" value="KEH41802.1"/>
    <property type="molecule type" value="Genomic_DNA"/>
</dbReference>
<dbReference type="Proteomes" id="UP000002051">
    <property type="component" value="Unassembled WGS sequence"/>
</dbReference>
<dbReference type="STRING" id="3880.A0A072VJ26"/>
<evidence type="ECO:0000313" key="1">
    <source>
        <dbReference type="EMBL" id="KEH41802.1"/>
    </source>
</evidence>
<organism evidence="1 3">
    <name type="scientific">Medicago truncatula</name>
    <name type="common">Barrel medic</name>
    <name type="synonym">Medicago tribuloides</name>
    <dbReference type="NCBI Taxonomy" id="3880"/>
    <lineage>
        <taxon>Eukaryota</taxon>
        <taxon>Viridiplantae</taxon>
        <taxon>Streptophyta</taxon>
        <taxon>Embryophyta</taxon>
        <taxon>Tracheophyta</taxon>
        <taxon>Spermatophyta</taxon>
        <taxon>Magnoliopsida</taxon>
        <taxon>eudicotyledons</taxon>
        <taxon>Gunneridae</taxon>
        <taxon>Pentapetalae</taxon>
        <taxon>rosids</taxon>
        <taxon>fabids</taxon>
        <taxon>Fabales</taxon>
        <taxon>Fabaceae</taxon>
        <taxon>Papilionoideae</taxon>
        <taxon>50 kb inversion clade</taxon>
        <taxon>NPAAA clade</taxon>
        <taxon>Hologalegina</taxon>
        <taxon>IRL clade</taxon>
        <taxon>Trifolieae</taxon>
        <taxon>Medicago</taxon>
    </lineage>
</organism>
<reference evidence="1 3" key="1">
    <citation type="journal article" date="2011" name="Nature">
        <title>The Medicago genome provides insight into the evolution of rhizobial symbioses.</title>
        <authorList>
            <person name="Young N.D."/>
            <person name="Debelle F."/>
            <person name="Oldroyd G.E."/>
            <person name="Geurts R."/>
            <person name="Cannon S.B."/>
            <person name="Udvardi M.K."/>
            <person name="Benedito V.A."/>
            <person name="Mayer K.F."/>
            <person name="Gouzy J."/>
            <person name="Schoof H."/>
            <person name="Van de Peer Y."/>
            <person name="Proost S."/>
            <person name="Cook D.R."/>
            <person name="Meyers B.C."/>
            <person name="Spannagl M."/>
            <person name="Cheung F."/>
            <person name="De Mita S."/>
            <person name="Krishnakumar V."/>
            <person name="Gundlach H."/>
            <person name="Zhou S."/>
            <person name="Mudge J."/>
            <person name="Bharti A.K."/>
            <person name="Murray J.D."/>
            <person name="Naoumkina M.A."/>
            <person name="Rosen B."/>
            <person name="Silverstein K.A."/>
            <person name="Tang H."/>
            <person name="Rombauts S."/>
            <person name="Zhao P.X."/>
            <person name="Zhou P."/>
            <person name="Barbe V."/>
            <person name="Bardou P."/>
            <person name="Bechner M."/>
            <person name="Bellec A."/>
            <person name="Berger A."/>
            <person name="Berges H."/>
            <person name="Bidwell S."/>
            <person name="Bisseling T."/>
            <person name="Choisne N."/>
            <person name="Couloux A."/>
            <person name="Denny R."/>
            <person name="Deshpande S."/>
            <person name="Dai X."/>
            <person name="Doyle J.J."/>
            <person name="Dudez A.M."/>
            <person name="Farmer A.D."/>
            <person name="Fouteau S."/>
            <person name="Franken C."/>
            <person name="Gibelin C."/>
            <person name="Gish J."/>
            <person name="Goldstein S."/>
            <person name="Gonzalez A.J."/>
            <person name="Green P.J."/>
            <person name="Hallab A."/>
            <person name="Hartog M."/>
            <person name="Hua A."/>
            <person name="Humphray S.J."/>
            <person name="Jeong D.H."/>
            <person name="Jing Y."/>
            <person name="Jocker A."/>
            <person name="Kenton S.M."/>
            <person name="Kim D.J."/>
            <person name="Klee K."/>
            <person name="Lai H."/>
            <person name="Lang C."/>
            <person name="Lin S."/>
            <person name="Macmil S.L."/>
            <person name="Magdelenat G."/>
            <person name="Matthews L."/>
            <person name="McCorrison J."/>
            <person name="Monaghan E.L."/>
            <person name="Mun J.H."/>
            <person name="Najar F.Z."/>
            <person name="Nicholson C."/>
            <person name="Noirot C."/>
            <person name="O'Bleness M."/>
            <person name="Paule C.R."/>
            <person name="Poulain J."/>
            <person name="Prion F."/>
            <person name="Qin B."/>
            <person name="Qu C."/>
            <person name="Retzel E.F."/>
            <person name="Riddle C."/>
            <person name="Sallet E."/>
            <person name="Samain S."/>
            <person name="Samson N."/>
            <person name="Sanders I."/>
            <person name="Saurat O."/>
            <person name="Scarpelli C."/>
            <person name="Schiex T."/>
            <person name="Segurens B."/>
            <person name="Severin A.J."/>
            <person name="Sherrier D.J."/>
            <person name="Shi R."/>
            <person name="Sims S."/>
            <person name="Singer S.R."/>
            <person name="Sinharoy S."/>
            <person name="Sterck L."/>
            <person name="Viollet A."/>
            <person name="Wang B.B."/>
            <person name="Wang K."/>
            <person name="Wang M."/>
            <person name="Wang X."/>
            <person name="Warfsmann J."/>
            <person name="Weissenbach J."/>
            <person name="White D.D."/>
            <person name="White J.D."/>
            <person name="Wiley G.B."/>
            <person name="Wincker P."/>
            <person name="Xing Y."/>
            <person name="Yang L."/>
            <person name="Yao Z."/>
            <person name="Ying F."/>
            <person name="Zhai J."/>
            <person name="Zhou L."/>
            <person name="Zuber A."/>
            <person name="Denarie J."/>
            <person name="Dixon R.A."/>
            <person name="May G.D."/>
            <person name="Schwartz D.C."/>
            <person name="Rogers J."/>
            <person name="Quetier F."/>
            <person name="Town C.D."/>
            <person name="Roe B.A."/>
        </authorList>
    </citation>
    <scope>NUCLEOTIDE SEQUENCE [LARGE SCALE GENOMIC DNA]</scope>
    <source>
        <strain evidence="1">A17</strain>
        <strain evidence="2 3">cv. Jemalong A17</strain>
    </source>
</reference>
<proteinExistence type="predicted"/>
<gene>
    <name evidence="1" type="ordered locus">MTR_1g054905</name>
</gene>
<dbReference type="AlphaFoldDB" id="A0A072VJ26"/>
<dbReference type="PANTHER" id="PTHR47074:SF48">
    <property type="entry name" value="POLYNUCLEOTIDYL TRANSFERASE, RIBONUCLEASE H-LIKE SUPERFAMILY PROTEIN"/>
    <property type="match status" value="1"/>
</dbReference>
<dbReference type="HOGENOM" id="CLU_121150_0_0_1"/>
<evidence type="ECO:0000313" key="3">
    <source>
        <dbReference type="Proteomes" id="UP000002051"/>
    </source>
</evidence>
<reference evidence="1 3" key="2">
    <citation type="journal article" date="2014" name="BMC Genomics">
        <title>An improved genome release (version Mt4.0) for the model legume Medicago truncatula.</title>
        <authorList>
            <person name="Tang H."/>
            <person name="Krishnakumar V."/>
            <person name="Bidwell S."/>
            <person name="Rosen B."/>
            <person name="Chan A."/>
            <person name="Zhou S."/>
            <person name="Gentzbittel L."/>
            <person name="Childs K.L."/>
            <person name="Yandell M."/>
            <person name="Gundlach H."/>
            <person name="Mayer K.F."/>
            <person name="Schwartz D.C."/>
            <person name="Town C.D."/>
        </authorList>
    </citation>
    <scope>GENOME REANNOTATION</scope>
    <source>
        <strain evidence="1">A17</strain>
        <strain evidence="2 3">cv. Jemalong A17</strain>
    </source>
</reference>
<evidence type="ECO:0000313" key="2">
    <source>
        <dbReference type="EnsemblPlants" id="KEH41802"/>
    </source>
</evidence>
<dbReference type="InterPro" id="IPR052929">
    <property type="entry name" value="RNase_H-like_EbsB-rel"/>
</dbReference>
<protein>
    <recommendedName>
        <fullName evidence="4">RNase H type-1 domain-containing protein</fullName>
    </recommendedName>
</protein>
<reference evidence="2" key="3">
    <citation type="submission" date="2015-04" db="UniProtKB">
        <authorList>
            <consortium name="EnsemblPlants"/>
        </authorList>
    </citation>
    <scope>IDENTIFICATION</scope>
    <source>
        <strain evidence="2">cv. Jemalong A17</strain>
    </source>
</reference>
<dbReference type="EnsemblPlants" id="KEH41802">
    <property type="protein sequence ID" value="KEH41802"/>
    <property type="gene ID" value="MTR_1g054905"/>
</dbReference>
<accession>A0A072VJ26</accession>
<sequence>MELAQRLPNVFWSLWKHQNLRVWDNVTETSATVVERARNMVVDWQLANTPTVLASTTQHQPSLTLTLGASTSAQPTTHTWQHPTPGRYKCNIDAAFSSQFNRTCIGYCVRDSDGTFVLAKTVTYPCMVSVDVGEALNLHSALQWYVICRGMAWILKQIQS</sequence>
<evidence type="ECO:0008006" key="4">
    <source>
        <dbReference type="Google" id="ProtNLM"/>
    </source>
</evidence>
<keyword evidence="3" id="KW-1185">Reference proteome</keyword>
<name>A0A072VJ26_MEDTR</name>